<reference evidence="9 10" key="1">
    <citation type="submission" date="2018-06" db="EMBL/GenBank/DDBJ databases">
        <title>Draft Genome Sequence of a Novel Marine Bacterium Related to the Verrucomicrobia.</title>
        <authorList>
            <person name="Vosseberg J."/>
            <person name="Martijn J."/>
            <person name="Ettema T.J.G."/>
        </authorList>
    </citation>
    <scope>NUCLEOTIDE SEQUENCE [LARGE SCALE GENOMIC DNA]</scope>
    <source>
        <strain evidence="9">TARA_B100001123</strain>
    </source>
</reference>
<dbReference type="EMBL" id="CP029803">
    <property type="protein sequence ID" value="AWT60227.1"/>
    <property type="molecule type" value="Genomic_DNA"/>
</dbReference>
<dbReference type="GO" id="GO:0008408">
    <property type="term" value="F:3'-5' exonuclease activity"/>
    <property type="evidence" value="ECO:0007669"/>
    <property type="project" value="InterPro"/>
</dbReference>
<dbReference type="SMART" id="SM00474">
    <property type="entry name" value="35EXOc"/>
    <property type="match status" value="1"/>
</dbReference>
<dbReference type="GO" id="GO:0003676">
    <property type="term" value="F:nucleic acid binding"/>
    <property type="evidence" value="ECO:0007669"/>
    <property type="project" value="InterPro"/>
</dbReference>
<dbReference type="CDD" id="cd06141">
    <property type="entry name" value="WRN_exo"/>
    <property type="match status" value="1"/>
</dbReference>
<dbReference type="AlphaFoldDB" id="A0A2Z4AJ90"/>
<proteinExistence type="predicted"/>
<dbReference type="Pfam" id="PF01612">
    <property type="entry name" value="DNA_pol_A_exo1"/>
    <property type="match status" value="1"/>
</dbReference>
<evidence type="ECO:0000256" key="4">
    <source>
        <dbReference type="ARBA" id="ARBA00022839"/>
    </source>
</evidence>
<evidence type="ECO:0000256" key="1">
    <source>
        <dbReference type="ARBA" id="ARBA00022722"/>
    </source>
</evidence>
<evidence type="ECO:0000259" key="8">
    <source>
        <dbReference type="SMART" id="SM00474"/>
    </source>
</evidence>
<evidence type="ECO:0000256" key="6">
    <source>
        <dbReference type="ARBA" id="ARBA00040531"/>
    </source>
</evidence>
<evidence type="ECO:0000256" key="2">
    <source>
        <dbReference type="ARBA" id="ARBA00022723"/>
    </source>
</evidence>
<accession>A0A2Z4AJ90</accession>
<evidence type="ECO:0000313" key="10">
    <source>
        <dbReference type="Proteomes" id="UP000247465"/>
    </source>
</evidence>
<feature type="domain" description="3'-5' exonuclease" evidence="8">
    <location>
        <begin position="32"/>
        <end position="201"/>
    </location>
</feature>
<dbReference type="PANTHER" id="PTHR13620:SF109">
    <property type="entry name" value="3'-5' EXONUCLEASE"/>
    <property type="match status" value="1"/>
</dbReference>
<dbReference type="InterPro" id="IPR051132">
    <property type="entry name" value="3-5_Exonuclease_domain"/>
</dbReference>
<evidence type="ECO:0000256" key="7">
    <source>
        <dbReference type="ARBA" id="ARBA00042761"/>
    </source>
</evidence>
<dbReference type="InterPro" id="IPR036397">
    <property type="entry name" value="RNaseH_sf"/>
</dbReference>
<evidence type="ECO:0000256" key="5">
    <source>
        <dbReference type="ARBA" id="ARBA00022842"/>
    </source>
</evidence>
<evidence type="ECO:0000313" key="9">
    <source>
        <dbReference type="EMBL" id="AWT60227.1"/>
    </source>
</evidence>
<dbReference type="GO" id="GO:0006139">
    <property type="term" value="P:nucleobase-containing compound metabolic process"/>
    <property type="evidence" value="ECO:0007669"/>
    <property type="project" value="InterPro"/>
</dbReference>
<keyword evidence="1" id="KW-0540">Nuclease</keyword>
<evidence type="ECO:0000256" key="3">
    <source>
        <dbReference type="ARBA" id="ARBA00022801"/>
    </source>
</evidence>
<dbReference type="Gene3D" id="3.30.420.10">
    <property type="entry name" value="Ribonuclease H-like superfamily/Ribonuclease H"/>
    <property type="match status" value="1"/>
</dbReference>
<name>A0A2Z4AJ90_9BACT</name>
<dbReference type="InterPro" id="IPR012337">
    <property type="entry name" value="RNaseH-like_sf"/>
</dbReference>
<dbReference type="InterPro" id="IPR002562">
    <property type="entry name" value="3'-5'_exonuclease_dom"/>
</dbReference>
<keyword evidence="2" id="KW-0479">Metal-binding</keyword>
<keyword evidence="5" id="KW-0460">Magnesium</keyword>
<protein>
    <recommendedName>
        <fullName evidence="6">3'-5' exonuclease</fullName>
    </recommendedName>
    <alternativeName>
        <fullName evidence="7">Werner Syndrome-like exonuclease</fullName>
    </alternativeName>
</protein>
<keyword evidence="3 9" id="KW-0378">Hydrolase</keyword>
<gene>
    <name evidence="9" type="primary">rnd</name>
    <name evidence="9" type="ORF">DF168_01430</name>
</gene>
<dbReference type="SUPFAM" id="SSF53098">
    <property type="entry name" value="Ribonuclease H-like"/>
    <property type="match status" value="1"/>
</dbReference>
<dbReference type="GO" id="GO:0046872">
    <property type="term" value="F:metal ion binding"/>
    <property type="evidence" value="ECO:0007669"/>
    <property type="project" value="UniProtKB-KW"/>
</dbReference>
<dbReference type="KEGG" id="mtar:DF168_01430"/>
<sequence length="211" mass="23466">MLQSKESERLLNPTISKEEVNRLPLIRYSGKVEVVANCKDVSTALKSIRQEKLLGFDTETRPTFRKGENHHPALVQLATSDAVYLFQLQRLASLSTLMELLSNGAITKAGVAIENDIRKLNQLCPFTPSGFIELSTLSKQIGIKNTGLRNLAAIVLNFRVSKGAQITNWSRNELTDSQILYAATDAWICRLLYIYLAPRVDSTPTGTSNEN</sequence>
<dbReference type="PANTHER" id="PTHR13620">
    <property type="entry name" value="3-5 EXONUCLEASE"/>
    <property type="match status" value="1"/>
</dbReference>
<keyword evidence="4" id="KW-0269">Exonuclease</keyword>
<organism evidence="9 10">
    <name type="scientific">Candidatus Moanibacter tarae</name>
    <dbReference type="NCBI Taxonomy" id="2200854"/>
    <lineage>
        <taxon>Bacteria</taxon>
        <taxon>Pseudomonadati</taxon>
        <taxon>Verrucomicrobiota</taxon>
        <taxon>Opitutia</taxon>
        <taxon>Puniceicoccales</taxon>
        <taxon>Puniceicoccales incertae sedis</taxon>
        <taxon>Candidatus Moanibacter</taxon>
    </lineage>
</organism>
<dbReference type="Proteomes" id="UP000247465">
    <property type="component" value="Chromosome"/>
</dbReference>